<evidence type="ECO:0000313" key="1">
    <source>
        <dbReference type="EMBL" id="MCD9643005.1"/>
    </source>
</evidence>
<keyword evidence="2" id="KW-1185">Reference proteome</keyword>
<gene>
    <name evidence="1" type="ORF">HAX54_030103</name>
</gene>
<comment type="caution">
    <text evidence="1">The sequence shown here is derived from an EMBL/GenBank/DDBJ whole genome shotgun (WGS) entry which is preliminary data.</text>
</comment>
<proteinExistence type="predicted"/>
<dbReference type="EMBL" id="JACEIK010003756">
    <property type="protein sequence ID" value="MCD9643005.1"/>
    <property type="molecule type" value="Genomic_DNA"/>
</dbReference>
<reference evidence="1 2" key="1">
    <citation type="journal article" date="2021" name="BMC Genomics">
        <title>Datura genome reveals duplications of psychoactive alkaloid biosynthetic genes and high mutation rate following tissue culture.</title>
        <authorList>
            <person name="Rajewski A."/>
            <person name="Carter-House D."/>
            <person name="Stajich J."/>
            <person name="Litt A."/>
        </authorList>
    </citation>
    <scope>NUCLEOTIDE SEQUENCE [LARGE SCALE GENOMIC DNA]</scope>
    <source>
        <strain evidence="1">AR-01</strain>
    </source>
</reference>
<accession>A0ABS8VAI1</accession>
<sequence>MFHFGPKTLMTASPHLQMEDQSLKALKQLGFFFSTLLGLKSKKESIKAQVWIHLPVMVISWARIMLAWSDQSQPYVRFAPALVQRSLSFGKCLPEEPTEEQMATIIAMKMGIS</sequence>
<protein>
    <submittedName>
        <fullName evidence="1">Uncharacterized protein</fullName>
    </submittedName>
</protein>
<dbReference type="Proteomes" id="UP000823775">
    <property type="component" value="Unassembled WGS sequence"/>
</dbReference>
<organism evidence="1 2">
    <name type="scientific">Datura stramonium</name>
    <name type="common">Jimsonweed</name>
    <name type="synonym">Common thornapple</name>
    <dbReference type="NCBI Taxonomy" id="4076"/>
    <lineage>
        <taxon>Eukaryota</taxon>
        <taxon>Viridiplantae</taxon>
        <taxon>Streptophyta</taxon>
        <taxon>Embryophyta</taxon>
        <taxon>Tracheophyta</taxon>
        <taxon>Spermatophyta</taxon>
        <taxon>Magnoliopsida</taxon>
        <taxon>eudicotyledons</taxon>
        <taxon>Gunneridae</taxon>
        <taxon>Pentapetalae</taxon>
        <taxon>asterids</taxon>
        <taxon>lamiids</taxon>
        <taxon>Solanales</taxon>
        <taxon>Solanaceae</taxon>
        <taxon>Solanoideae</taxon>
        <taxon>Datureae</taxon>
        <taxon>Datura</taxon>
    </lineage>
</organism>
<evidence type="ECO:0000313" key="2">
    <source>
        <dbReference type="Proteomes" id="UP000823775"/>
    </source>
</evidence>
<name>A0ABS8VAI1_DATST</name>